<sequence>MTNRRLVPRQHIAAVLTARALGTTGLITAAPAHAGPLCPGQVEVASTAGTVCITPLPAPGTTVNASGTTTVTNNTLVPAKVISDTGATAKVGPGDFIQEDVELQFELIQSVQ</sequence>
<feature type="chain" id="PRO_5045828058" evidence="1">
    <location>
        <begin position="35"/>
        <end position="112"/>
    </location>
</feature>
<keyword evidence="1" id="KW-0732">Signal</keyword>
<organism evidence="2 3">
    <name type="scientific">Streptomyces albospinus</name>
    <dbReference type="NCBI Taxonomy" id="285515"/>
    <lineage>
        <taxon>Bacteria</taxon>
        <taxon>Bacillati</taxon>
        <taxon>Actinomycetota</taxon>
        <taxon>Actinomycetes</taxon>
        <taxon>Kitasatosporales</taxon>
        <taxon>Streptomycetaceae</taxon>
        <taxon>Streptomyces</taxon>
    </lineage>
</organism>
<keyword evidence="3" id="KW-1185">Reference proteome</keyword>
<name>A0ABQ2VR24_9ACTN</name>
<proteinExistence type="predicted"/>
<evidence type="ECO:0000313" key="2">
    <source>
        <dbReference type="EMBL" id="GGV02365.1"/>
    </source>
</evidence>
<dbReference type="Proteomes" id="UP000654471">
    <property type="component" value="Unassembled WGS sequence"/>
</dbReference>
<evidence type="ECO:0000256" key="1">
    <source>
        <dbReference type="SAM" id="SignalP"/>
    </source>
</evidence>
<gene>
    <name evidence="2" type="ORF">GCM10010211_82120</name>
</gene>
<reference evidence="3" key="1">
    <citation type="journal article" date="2019" name="Int. J. Syst. Evol. Microbiol.">
        <title>The Global Catalogue of Microorganisms (GCM) 10K type strain sequencing project: providing services to taxonomists for standard genome sequencing and annotation.</title>
        <authorList>
            <consortium name="The Broad Institute Genomics Platform"/>
            <consortium name="The Broad Institute Genome Sequencing Center for Infectious Disease"/>
            <person name="Wu L."/>
            <person name="Ma J."/>
        </authorList>
    </citation>
    <scope>NUCLEOTIDE SEQUENCE [LARGE SCALE GENOMIC DNA]</scope>
    <source>
        <strain evidence="3">JCM 3399</strain>
    </source>
</reference>
<feature type="signal peptide" evidence="1">
    <location>
        <begin position="1"/>
        <end position="34"/>
    </location>
</feature>
<dbReference type="RefSeq" id="WP_189308483.1">
    <property type="nucleotide sequence ID" value="NZ_BMRP01000077.1"/>
</dbReference>
<protein>
    <submittedName>
        <fullName evidence="2">Uncharacterized protein</fullName>
    </submittedName>
</protein>
<dbReference type="EMBL" id="BMRP01000077">
    <property type="protein sequence ID" value="GGV02365.1"/>
    <property type="molecule type" value="Genomic_DNA"/>
</dbReference>
<comment type="caution">
    <text evidence="2">The sequence shown here is derived from an EMBL/GenBank/DDBJ whole genome shotgun (WGS) entry which is preliminary data.</text>
</comment>
<evidence type="ECO:0000313" key="3">
    <source>
        <dbReference type="Proteomes" id="UP000654471"/>
    </source>
</evidence>
<accession>A0ABQ2VR24</accession>